<feature type="domain" description="Restriction of telomere capping protein 4 C-terminal" evidence="1">
    <location>
        <begin position="27"/>
        <end position="87"/>
    </location>
</feature>
<evidence type="ECO:0000313" key="2">
    <source>
        <dbReference type="EMBL" id="KAE9397039.1"/>
    </source>
</evidence>
<dbReference type="OrthoDB" id="3083918at2759"/>
<name>A0A6A4HF35_9AGAR</name>
<accession>A0A6A4HF35</accession>
<evidence type="ECO:0000313" key="3">
    <source>
        <dbReference type="Proteomes" id="UP000799118"/>
    </source>
</evidence>
<proteinExistence type="predicted"/>
<dbReference type="Pfam" id="PF14474">
    <property type="entry name" value="RTC4"/>
    <property type="match status" value="1"/>
</dbReference>
<sequence>MTYRTEKDIQTMFCHSPQAQVLYHQMQIPPGFYGPYGKEIINTILLYMFPHGSFEDAIVRPLDHIQVIQYILVPEVLTQLMVNDLDLLYPDELKQ</sequence>
<organism evidence="2 3">
    <name type="scientific">Gymnopus androsaceus JB14</name>
    <dbReference type="NCBI Taxonomy" id="1447944"/>
    <lineage>
        <taxon>Eukaryota</taxon>
        <taxon>Fungi</taxon>
        <taxon>Dikarya</taxon>
        <taxon>Basidiomycota</taxon>
        <taxon>Agaricomycotina</taxon>
        <taxon>Agaricomycetes</taxon>
        <taxon>Agaricomycetidae</taxon>
        <taxon>Agaricales</taxon>
        <taxon>Marasmiineae</taxon>
        <taxon>Omphalotaceae</taxon>
        <taxon>Gymnopus</taxon>
    </lineage>
</organism>
<reference evidence="2" key="1">
    <citation type="journal article" date="2019" name="Environ. Microbiol.">
        <title>Fungal ecological strategies reflected in gene transcription - a case study of two litter decomposers.</title>
        <authorList>
            <person name="Barbi F."/>
            <person name="Kohler A."/>
            <person name="Barry K."/>
            <person name="Baskaran P."/>
            <person name="Daum C."/>
            <person name="Fauchery L."/>
            <person name="Ihrmark K."/>
            <person name="Kuo A."/>
            <person name="LaButti K."/>
            <person name="Lipzen A."/>
            <person name="Morin E."/>
            <person name="Grigoriev I.V."/>
            <person name="Henrissat B."/>
            <person name="Lindahl B."/>
            <person name="Martin F."/>
        </authorList>
    </citation>
    <scope>NUCLEOTIDE SEQUENCE</scope>
    <source>
        <strain evidence="2">JB14</strain>
    </source>
</reference>
<dbReference type="EMBL" id="ML769503">
    <property type="protein sequence ID" value="KAE9397039.1"/>
    <property type="molecule type" value="Genomic_DNA"/>
</dbReference>
<dbReference type="InterPro" id="IPR028094">
    <property type="entry name" value="RTC4_C"/>
</dbReference>
<evidence type="ECO:0000259" key="1">
    <source>
        <dbReference type="Pfam" id="PF14474"/>
    </source>
</evidence>
<dbReference type="AlphaFoldDB" id="A0A6A4HF35"/>
<keyword evidence="3" id="KW-1185">Reference proteome</keyword>
<protein>
    <recommendedName>
        <fullName evidence="1">Restriction of telomere capping protein 4 C-terminal domain-containing protein</fullName>
    </recommendedName>
</protein>
<gene>
    <name evidence="2" type="ORF">BT96DRAFT_996118</name>
</gene>
<dbReference type="Proteomes" id="UP000799118">
    <property type="component" value="Unassembled WGS sequence"/>
</dbReference>